<dbReference type="InterPro" id="IPR037401">
    <property type="entry name" value="SnoaL-like"/>
</dbReference>
<protein>
    <submittedName>
        <fullName evidence="2">Nuclear transport factor 2 family protein</fullName>
    </submittedName>
</protein>
<dbReference type="Gene3D" id="3.10.450.50">
    <property type="match status" value="1"/>
</dbReference>
<dbReference type="RefSeq" id="WP_315727800.1">
    <property type="nucleotide sequence ID" value="NZ_JAVUPU010000009.1"/>
</dbReference>
<keyword evidence="3" id="KW-1185">Reference proteome</keyword>
<proteinExistence type="predicted"/>
<dbReference type="Pfam" id="PF13577">
    <property type="entry name" value="SnoaL_4"/>
    <property type="match status" value="1"/>
</dbReference>
<dbReference type="Proteomes" id="UP001259572">
    <property type="component" value="Unassembled WGS sequence"/>
</dbReference>
<name>A0ABU3QAZ1_9SPHN</name>
<sequence length="141" mass="15747">MPLGSDDELAILRLLNMYAQCGSRQDADGLANLFTEDGVWERKEGAQQGKYTERIKIEGREAWRAFALEMFEVQGSTGYQYVAANAVVTGEGDRAEGVSTAIILGMSNEAASIILIGNFEDEYRRTRDGWKFAYRGMRVSF</sequence>
<evidence type="ECO:0000313" key="2">
    <source>
        <dbReference type="EMBL" id="MDT9600539.1"/>
    </source>
</evidence>
<dbReference type="EMBL" id="JAVUPU010000009">
    <property type="protein sequence ID" value="MDT9600539.1"/>
    <property type="molecule type" value="Genomic_DNA"/>
</dbReference>
<organism evidence="2 3">
    <name type="scientific">Sphingosinicella rhizophila</name>
    <dbReference type="NCBI Taxonomy" id="3050082"/>
    <lineage>
        <taxon>Bacteria</taxon>
        <taxon>Pseudomonadati</taxon>
        <taxon>Pseudomonadota</taxon>
        <taxon>Alphaproteobacteria</taxon>
        <taxon>Sphingomonadales</taxon>
        <taxon>Sphingosinicellaceae</taxon>
        <taxon>Sphingosinicella</taxon>
    </lineage>
</organism>
<reference evidence="2 3" key="1">
    <citation type="submission" date="2023-05" db="EMBL/GenBank/DDBJ databases">
        <authorList>
            <person name="Guo Y."/>
        </authorList>
    </citation>
    <scope>NUCLEOTIDE SEQUENCE [LARGE SCALE GENOMIC DNA]</scope>
    <source>
        <strain evidence="2 3">GR2756</strain>
    </source>
</reference>
<feature type="domain" description="SnoaL-like" evidence="1">
    <location>
        <begin position="6"/>
        <end position="135"/>
    </location>
</feature>
<accession>A0ABU3QAZ1</accession>
<evidence type="ECO:0000259" key="1">
    <source>
        <dbReference type="Pfam" id="PF13577"/>
    </source>
</evidence>
<dbReference type="SUPFAM" id="SSF54427">
    <property type="entry name" value="NTF2-like"/>
    <property type="match status" value="1"/>
</dbReference>
<dbReference type="InterPro" id="IPR032710">
    <property type="entry name" value="NTF2-like_dom_sf"/>
</dbReference>
<gene>
    <name evidence="2" type="ORF">RQX22_16385</name>
</gene>
<comment type="caution">
    <text evidence="2">The sequence shown here is derived from an EMBL/GenBank/DDBJ whole genome shotgun (WGS) entry which is preliminary data.</text>
</comment>
<evidence type="ECO:0000313" key="3">
    <source>
        <dbReference type="Proteomes" id="UP001259572"/>
    </source>
</evidence>